<feature type="transmembrane region" description="Helical" evidence="1">
    <location>
        <begin position="358"/>
        <end position="377"/>
    </location>
</feature>
<dbReference type="PANTHER" id="PTHR23516">
    <property type="entry name" value="SAM (S-ADENOSYL METHIONINE) TRANSPORTER"/>
    <property type="match status" value="1"/>
</dbReference>
<protein>
    <submittedName>
        <fullName evidence="2">Uncharacterized protein</fullName>
    </submittedName>
</protein>
<dbReference type="InterPro" id="IPR036259">
    <property type="entry name" value="MFS_trans_sf"/>
</dbReference>
<dbReference type="OrthoDB" id="263957at2759"/>
<organism evidence="2 3">
    <name type="scientific">Adineta ricciae</name>
    <name type="common">Rotifer</name>
    <dbReference type="NCBI Taxonomy" id="249248"/>
    <lineage>
        <taxon>Eukaryota</taxon>
        <taxon>Metazoa</taxon>
        <taxon>Spiralia</taxon>
        <taxon>Gnathifera</taxon>
        <taxon>Rotifera</taxon>
        <taxon>Eurotatoria</taxon>
        <taxon>Bdelloidea</taxon>
        <taxon>Adinetida</taxon>
        <taxon>Adinetidae</taxon>
        <taxon>Adineta</taxon>
    </lineage>
</organism>
<feature type="transmembrane region" description="Helical" evidence="1">
    <location>
        <begin position="97"/>
        <end position="120"/>
    </location>
</feature>
<feature type="transmembrane region" description="Helical" evidence="1">
    <location>
        <begin position="270"/>
        <end position="288"/>
    </location>
</feature>
<comment type="caution">
    <text evidence="2">The sequence shown here is derived from an EMBL/GenBank/DDBJ whole genome shotgun (WGS) entry which is preliminary data.</text>
</comment>
<dbReference type="Gene3D" id="1.20.1250.20">
    <property type="entry name" value="MFS general substrate transporter like domains"/>
    <property type="match status" value="1"/>
</dbReference>
<feature type="transmembrane region" description="Helical" evidence="1">
    <location>
        <begin position="178"/>
        <end position="201"/>
    </location>
</feature>
<proteinExistence type="predicted"/>
<name>A0A814H1L3_ADIRI</name>
<gene>
    <name evidence="2" type="ORF">EDS130_LOCUS15024</name>
</gene>
<dbReference type="AlphaFoldDB" id="A0A814H1L3"/>
<feature type="transmembrane region" description="Helical" evidence="1">
    <location>
        <begin position="231"/>
        <end position="250"/>
    </location>
</feature>
<dbReference type="GO" id="GO:0015098">
    <property type="term" value="F:molybdate ion transmembrane transporter activity"/>
    <property type="evidence" value="ECO:0007669"/>
    <property type="project" value="InterPro"/>
</dbReference>
<accession>A0A814H1L3</accession>
<dbReference type="GO" id="GO:0016020">
    <property type="term" value="C:membrane"/>
    <property type="evidence" value="ECO:0007669"/>
    <property type="project" value="InterPro"/>
</dbReference>
<dbReference type="EMBL" id="CAJNOJ010000062">
    <property type="protein sequence ID" value="CAF1003833.1"/>
    <property type="molecule type" value="Genomic_DNA"/>
</dbReference>
<feature type="transmembrane region" description="Helical" evidence="1">
    <location>
        <begin position="63"/>
        <end position="82"/>
    </location>
</feature>
<feature type="transmembrane region" description="Helical" evidence="1">
    <location>
        <begin position="153"/>
        <end position="172"/>
    </location>
</feature>
<keyword evidence="1" id="KW-1133">Transmembrane helix</keyword>
<dbReference type="Proteomes" id="UP000663852">
    <property type="component" value="Unassembled WGS sequence"/>
</dbReference>
<reference evidence="2" key="1">
    <citation type="submission" date="2021-02" db="EMBL/GenBank/DDBJ databases">
        <authorList>
            <person name="Nowell W R."/>
        </authorList>
    </citation>
    <scope>NUCLEOTIDE SEQUENCE</scope>
</reference>
<evidence type="ECO:0000313" key="2">
    <source>
        <dbReference type="EMBL" id="CAF1003833.1"/>
    </source>
</evidence>
<dbReference type="Pfam" id="PF05631">
    <property type="entry name" value="MFS_5"/>
    <property type="match status" value="1"/>
</dbReference>
<feature type="transmembrane region" description="Helical" evidence="1">
    <location>
        <begin position="300"/>
        <end position="318"/>
    </location>
</feature>
<evidence type="ECO:0000256" key="1">
    <source>
        <dbReference type="SAM" id="Phobius"/>
    </source>
</evidence>
<dbReference type="SUPFAM" id="SSF103473">
    <property type="entry name" value="MFS general substrate transporter"/>
    <property type="match status" value="1"/>
</dbReference>
<keyword evidence="1" id="KW-0472">Membrane</keyword>
<dbReference type="InterPro" id="IPR008509">
    <property type="entry name" value="MOT2/MFSD5"/>
</dbReference>
<sequence length="457" mass="51479">MNRIAYSTDPFINILSSKSLTFKQLQADYLLVYTLAAVGNNLQGPYRYAILHSYNLQRSTIEGLYLCAHLSTLCLGTVISSLSDVSGRRLACILSSVFYTIHCLSLNFNILSVLVLGSIFRGMAHSLYNTNFESWLLQEHHDNDLDTDSLKHLLRNAFVCATSSAVAAGIVAQLSAKFLGYAAPFDLAVGVYLMMIALTMWRWKENYGDRGARVISSFVSAFDVLRTDARVVLVGLVTSFFEATIYIFSIEWTPSIQNAKVWTISDSLPLGFMFSAFMTFNMMGAFTFKALSKRYNVHTYLLAIIMVAMIAVAIVAMFSNIQSLVIFGIFLFEYCVGIYEPSISLLRNQYLPDSVRSTLMNYFRVPRFIFMFSIIIWHFPLSVIFTLCVLMLLLAGVSLLILRNMKQREENQRESERMVLLPIAPSMNVKTTLLPASNRMTNGINYKHISIQGANPE</sequence>
<keyword evidence="1" id="KW-0812">Transmembrane</keyword>
<feature type="transmembrane region" description="Helical" evidence="1">
    <location>
        <begin position="324"/>
        <end position="346"/>
    </location>
</feature>
<evidence type="ECO:0000313" key="3">
    <source>
        <dbReference type="Proteomes" id="UP000663852"/>
    </source>
</evidence>
<feature type="transmembrane region" description="Helical" evidence="1">
    <location>
        <begin position="383"/>
        <end position="402"/>
    </location>
</feature>
<dbReference type="PANTHER" id="PTHR23516:SF23">
    <property type="entry name" value="MOLYBDATE-ANION TRANSPORTER"/>
    <property type="match status" value="1"/>
</dbReference>